<dbReference type="GO" id="GO:0031177">
    <property type="term" value="F:phosphopantetheine binding"/>
    <property type="evidence" value="ECO:0007669"/>
    <property type="project" value="InterPro"/>
</dbReference>
<dbReference type="InterPro" id="IPR020806">
    <property type="entry name" value="PKS_PP-bd"/>
</dbReference>
<protein>
    <submittedName>
        <fullName evidence="9">McyD protein</fullName>
    </submittedName>
</protein>
<dbReference type="InterPro" id="IPR014043">
    <property type="entry name" value="Acyl_transferase_dom"/>
</dbReference>
<dbReference type="PROSITE" id="PS52019">
    <property type="entry name" value="PKS_MFAS_DH"/>
    <property type="match status" value="2"/>
</dbReference>
<feature type="domain" description="PKS/mFAS DH" evidence="8">
    <location>
        <begin position="869"/>
        <end position="1137"/>
    </location>
</feature>
<dbReference type="InterPro" id="IPR049900">
    <property type="entry name" value="PKS_mFAS_DH"/>
</dbReference>
<dbReference type="InterPro" id="IPR020841">
    <property type="entry name" value="PKS_Beta-ketoAc_synthase_dom"/>
</dbReference>
<dbReference type="PANTHER" id="PTHR43775">
    <property type="entry name" value="FATTY ACID SYNTHASE"/>
    <property type="match status" value="1"/>
</dbReference>
<name>A8YJV8_MICA7</name>
<dbReference type="EMBL" id="AM778952">
    <property type="protein sequence ID" value="CAO90228.1"/>
    <property type="molecule type" value="Genomic_DNA"/>
</dbReference>
<dbReference type="SMART" id="SM00822">
    <property type="entry name" value="PKS_KR"/>
    <property type="match status" value="2"/>
</dbReference>
<organism evidence="9">
    <name type="scientific">Microcystis aeruginosa (strain PCC 7806)</name>
    <dbReference type="NCBI Taxonomy" id="267872"/>
    <lineage>
        <taxon>Bacteria</taxon>
        <taxon>Bacillati</taxon>
        <taxon>Cyanobacteriota</taxon>
        <taxon>Cyanophyceae</taxon>
        <taxon>Oscillatoriophycideae</taxon>
        <taxon>Chroococcales</taxon>
        <taxon>Microcystaceae</taxon>
        <taxon>Microcystis</taxon>
    </lineage>
</organism>
<evidence type="ECO:0000256" key="2">
    <source>
        <dbReference type="ARBA" id="ARBA00022553"/>
    </source>
</evidence>
<dbReference type="FunFam" id="3.40.47.10:FF:000019">
    <property type="entry name" value="Polyketide synthase type I"/>
    <property type="match status" value="2"/>
</dbReference>
<evidence type="ECO:0000313" key="9">
    <source>
        <dbReference type="EMBL" id="CAO90228.1"/>
    </source>
</evidence>
<dbReference type="FunFam" id="3.40.366.10:FF:000002">
    <property type="entry name" value="Probable polyketide synthase 2"/>
    <property type="match status" value="1"/>
</dbReference>
<dbReference type="Pfam" id="PF08659">
    <property type="entry name" value="KR"/>
    <property type="match status" value="2"/>
</dbReference>
<dbReference type="SUPFAM" id="SSF47336">
    <property type="entry name" value="ACP-like"/>
    <property type="match status" value="2"/>
</dbReference>
<dbReference type="Gene3D" id="3.10.129.120">
    <property type="match status" value="1"/>
</dbReference>
<dbReference type="PROSITE" id="PS50075">
    <property type="entry name" value="CARRIER"/>
    <property type="match status" value="2"/>
</dbReference>
<dbReference type="InterPro" id="IPR049551">
    <property type="entry name" value="PKS_DH_C"/>
</dbReference>
<dbReference type="Gene3D" id="1.10.1200.10">
    <property type="entry name" value="ACP-like"/>
    <property type="match status" value="2"/>
</dbReference>
<feature type="region of interest" description="C-terminal hotdog fold" evidence="5">
    <location>
        <begin position="994"/>
        <end position="1137"/>
    </location>
</feature>
<evidence type="ECO:0000259" key="7">
    <source>
        <dbReference type="PROSITE" id="PS52004"/>
    </source>
</evidence>
<dbReference type="Gene3D" id="3.40.366.10">
    <property type="entry name" value="Malonyl-Coenzyme A Acyl Carrier Protein, domain 2"/>
    <property type="match status" value="3"/>
</dbReference>
<dbReference type="InterPro" id="IPR006162">
    <property type="entry name" value="Ppantetheine_attach_site"/>
</dbReference>
<dbReference type="Gene3D" id="3.40.50.720">
    <property type="entry name" value="NAD(P)-binding Rossmann-like Domain"/>
    <property type="match status" value="2"/>
</dbReference>
<evidence type="ECO:0000256" key="1">
    <source>
        <dbReference type="ARBA" id="ARBA00022450"/>
    </source>
</evidence>
<keyword evidence="3" id="KW-0808">Transferase</keyword>
<evidence type="ECO:0000256" key="5">
    <source>
        <dbReference type="PROSITE-ProRule" id="PRU01363"/>
    </source>
</evidence>
<evidence type="ECO:0000256" key="4">
    <source>
        <dbReference type="ARBA" id="ARBA00023268"/>
    </source>
</evidence>
<dbReference type="InterPro" id="IPR018201">
    <property type="entry name" value="Ketoacyl_synth_AS"/>
</dbReference>
<dbReference type="InterPro" id="IPR050091">
    <property type="entry name" value="PKS_NRPS_Biosynth_Enz"/>
</dbReference>
<reference evidence="9" key="1">
    <citation type="submission" date="2007-08" db="EMBL/GenBank/DDBJ databases">
        <authorList>
            <person name="Frangeul L."/>
        </authorList>
    </citation>
    <scope>NUCLEOTIDE SEQUENCE</scope>
    <source>
        <strain evidence="9">PCC 7806</strain>
    </source>
</reference>
<dbReference type="InterPro" id="IPR014030">
    <property type="entry name" value="Ketoacyl_synth_N"/>
</dbReference>
<dbReference type="SUPFAM" id="SSF55048">
    <property type="entry name" value="Probable ACP-binding domain of malonyl-CoA ACP transacylase"/>
    <property type="match status" value="1"/>
</dbReference>
<dbReference type="Gene3D" id="3.30.70.250">
    <property type="entry name" value="Malonyl-CoA ACP transacylase, ACP-binding"/>
    <property type="match status" value="1"/>
</dbReference>
<dbReference type="InterPro" id="IPR057326">
    <property type="entry name" value="KR_dom"/>
</dbReference>
<dbReference type="InterPro" id="IPR032821">
    <property type="entry name" value="PKS_assoc"/>
</dbReference>
<keyword evidence="1" id="KW-0596">Phosphopantetheine</keyword>
<dbReference type="CDD" id="cd08955">
    <property type="entry name" value="KR_2_FAS_SDR_x"/>
    <property type="match status" value="2"/>
</dbReference>
<dbReference type="Pfam" id="PF22621">
    <property type="entry name" value="CurL-like_PKS_C"/>
    <property type="match status" value="1"/>
</dbReference>
<feature type="region of interest" description="N-terminal hotdog fold" evidence="5">
    <location>
        <begin position="869"/>
        <end position="980"/>
    </location>
</feature>
<dbReference type="SMART" id="SM00826">
    <property type="entry name" value="PKS_DH"/>
    <property type="match status" value="2"/>
</dbReference>
<dbReference type="SMART" id="SM00827">
    <property type="entry name" value="PKS_AT"/>
    <property type="match status" value="1"/>
</dbReference>
<dbReference type="Pfam" id="PF21394">
    <property type="entry name" value="Beta-ketacyl_N"/>
    <property type="match status" value="1"/>
</dbReference>
<dbReference type="InterPro" id="IPR049552">
    <property type="entry name" value="PKS_DH_N"/>
</dbReference>
<dbReference type="InterPro" id="IPR009081">
    <property type="entry name" value="PP-bd_ACP"/>
</dbReference>
<keyword evidence="4" id="KW-0511">Multifunctional enzyme</keyword>
<dbReference type="PROSITE" id="PS52004">
    <property type="entry name" value="KS3_2"/>
    <property type="match status" value="2"/>
</dbReference>
<dbReference type="Pfam" id="PF16197">
    <property type="entry name" value="KAsynt_C_assoc"/>
    <property type="match status" value="1"/>
</dbReference>
<dbReference type="InterPro" id="IPR042104">
    <property type="entry name" value="PKS_dehydratase_sf"/>
</dbReference>
<evidence type="ECO:0000259" key="6">
    <source>
        <dbReference type="PROSITE" id="PS50075"/>
    </source>
</evidence>
<dbReference type="SUPFAM" id="SSF53335">
    <property type="entry name" value="S-adenosyl-L-methionine-dependent methyltransferases"/>
    <property type="match status" value="1"/>
</dbReference>
<dbReference type="PANTHER" id="PTHR43775:SF37">
    <property type="entry name" value="SI:DKEY-61P9.11"/>
    <property type="match status" value="1"/>
</dbReference>
<dbReference type="SUPFAM" id="SSF53901">
    <property type="entry name" value="Thiolase-like"/>
    <property type="match status" value="2"/>
</dbReference>
<dbReference type="InterPro" id="IPR016035">
    <property type="entry name" value="Acyl_Trfase/lysoPLipase"/>
</dbReference>
<evidence type="ECO:0000259" key="8">
    <source>
        <dbReference type="PROSITE" id="PS52019"/>
    </source>
</evidence>
<dbReference type="Pfam" id="PF00698">
    <property type="entry name" value="Acyl_transf_1"/>
    <property type="match status" value="2"/>
</dbReference>
<dbReference type="InterPro" id="IPR016039">
    <property type="entry name" value="Thiolase-like"/>
</dbReference>
<feature type="active site" description="Proton acceptor; for dehydratase activity" evidence="5">
    <location>
        <position position="900"/>
    </location>
</feature>
<dbReference type="Pfam" id="PF00109">
    <property type="entry name" value="ketoacyl-synt"/>
    <property type="match status" value="2"/>
</dbReference>
<dbReference type="InterPro" id="IPR001227">
    <property type="entry name" value="Ac_transferase_dom_sf"/>
</dbReference>
<evidence type="ECO:0000256" key="3">
    <source>
        <dbReference type="ARBA" id="ARBA00022679"/>
    </source>
</evidence>
<feature type="active site" description="Proton acceptor; for dehydratase activity" evidence="5">
    <location>
        <position position="3034"/>
    </location>
</feature>
<dbReference type="GO" id="GO:0006633">
    <property type="term" value="P:fatty acid biosynthetic process"/>
    <property type="evidence" value="ECO:0007669"/>
    <property type="project" value="InterPro"/>
</dbReference>
<feature type="region of interest" description="N-terminal hotdog fold" evidence="5">
    <location>
        <begin position="3003"/>
        <end position="3127"/>
    </location>
</feature>
<accession>A8YJV8</accession>
<dbReference type="InterPro" id="IPR013217">
    <property type="entry name" value="Methyltransf_12"/>
</dbReference>
<feature type="domain" description="PKS/mFAS DH" evidence="8">
    <location>
        <begin position="3003"/>
        <end position="3285"/>
    </location>
</feature>
<dbReference type="Gene3D" id="3.40.47.10">
    <property type="match status" value="2"/>
</dbReference>
<dbReference type="CDD" id="cd00833">
    <property type="entry name" value="PKS"/>
    <property type="match status" value="2"/>
</dbReference>
<dbReference type="Pfam" id="PF14765">
    <property type="entry name" value="PS-DH"/>
    <property type="match status" value="2"/>
</dbReference>
<dbReference type="InterPro" id="IPR020807">
    <property type="entry name" value="PKS_DH"/>
</dbReference>
<dbReference type="InterPro" id="IPR036736">
    <property type="entry name" value="ACP-like_sf"/>
</dbReference>
<dbReference type="Pfam" id="PF21089">
    <property type="entry name" value="PKS_DH_N"/>
    <property type="match status" value="2"/>
</dbReference>
<feature type="domain" description="Carrier" evidence="6">
    <location>
        <begin position="3790"/>
        <end position="3865"/>
    </location>
</feature>
<feature type="domain" description="Ketosynthase family 3 (KS3)" evidence="7">
    <location>
        <begin position="2123"/>
        <end position="2546"/>
    </location>
</feature>
<dbReference type="InterPro" id="IPR029063">
    <property type="entry name" value="SAM-dependent_MTases_sf"/>
</dbReference>
<dbReference type="InterPro" id="IPR013968">
    <property type="entry name" value="PKS_KR"/>
</dbReference>
<dbReference type="Pfam" id="PF00550">
    <property type="entry name" value="PP-binding"/>
    <property type="match status" value="2"/>
</dbReference>
<sequence>MDFQDKKNLSENDQSIQTRVFKALSEAKEKLKAFESQQREPLAIVGLGCRFGDNIATPESFWSFLKAGKNHLREIPKERWNQQDFYDSDRNKVGKIYVSQGGFLDDVSQFDAHFFGIAPKEAVAMDPQQRLLLEVAYEALENAGMATTTARRGKTGVFIGITNNDYARILTSNEDYNAIGAYHISGNHTNAAAGRISYLLNLNGPSLAVDTACSSSLVAVHLACRSLRSQECRQALVGGVNLVLTPEVVIALCRNQMLAPDGQCKTFDESADGFGIGEGCGVIVLKRLSDALEDGDHIWSVIRGTAVNNDGASGGFTVPNGPVQSELIREALADARLDAEAIDYVEAHGTGTSLGDPIEIKAIAEALCVNRRKSNPLLVGSLKTNLGHLAAAAGISGLIKTALSLHYREIPAHLNLKKPNPHINWDALPISIVTQNCPWNVNNGKLKAAGVSSFGASGTNAHVILSEPPQPQPQNPKISPILVTFSAKEPERLRLFTTQFVDELEQKTYLNVKDIALSLNTGRFPHKHRLALLVSNQENLHQGIQAFLNSNGDEKQFQNIQNNSFDIIYGEAQSHPKVAFLCNYEEEISPEIIENLLNNEPVFHEAFRQCEHLFKKYLEFSLQELLSSKKALEPQISLSVQPPLFAYQYALCELWKSWGISPSAILGSGLGEYLAAQQAGVFSLEDTVKLVAKRTRISPQNPNSEDLLSLLTSTPEVDSNSPDITLIYQGEVVKKSLRNLVNRGEKIRQKSDEIAQGISTLHQMGYQIFLEMGISANLINIGRQKLGVNSILWLSSLGKDCHSDQHEQRVLGQLYVRGFNINWEAFHRSHPGQKISLPNSPFIRKRYWINSGNKSESSSYKNPNYYSGHPLLGDHFPSPLALRQYRGSISQHKPAFLGEHQVFDQAILPASALIEMALAAGENQRVILENVEFKKALILKDTEDTLQLIIEQKSFKIYHALEPNWEVLVTGTIEELKSTNLTNCDLEEIAKNCPEEVDINSFYETYQKSGINYGSNFRLIHQLKRGENTAFAQIKLTDRLEREKYHFHPAMLDACFQGIAAILFKEESSVTYVPVRLGKLAFFHPPDEQVISAVRLKNSSPNPNIIIADIDIYSPQGQPLASLTNLELKAVQSQEIIPQEIPPQIYLEEWMPCEELLGNGRDTLVAPQVIKNQIHPAQLEQQLGEKLAQYERLIEALEKLSVVYIWEALTKLNGQPKLGQTYSEAQIANQGQIVDFYLPLLSRCLSILAEEKIVNQTKDGWLFLKKLEAPSSQSQIKILRQEFADYPAEISLMERCGSALAEVMSRQVDPLELLFPQGDLEEIASIYSEAAGSKLMNQLVATTISRAIANLPPYYPLRILEIGGGTGSVTTGLLPHLPTEHIEYIFTDISSSFLTRAKENFRTSFRNYPFIKYQTLDIEKNPFIQDFLPGSFDIIIAANVLHATANLQKTLENVRSLIAPKGLLILLESTGARRWVDLTFGLTEGWWLCSQDLRRNGYPLISTKDWQNLLIENQFEDINIIEPSQAKTRNLLKQSVIIGRSSEQLPSLPAKSYSHQIIWADSQGIANGLIPLFQQRGISCSCVFTQDINPEIAEDYLSILRNSITSETRQILYFWGLEKIPGEIDQQVEINCQRFLFFLQALLQQENPPTLILVTQGAVPAKAIKTLISPSQASLLGIAFSLVLEHPELNFKAIDLDPDEVNAADKLLQEIYSNPQENRIALRGEQRFYPRLVQRKLEDGKINFSPDAYYLITGGTGGLGLATTRWMIEKGARNLVLCSRRGAEGISPEILANFSSSGAKVTLKKLDITDAEKLHAVLDECRSQYPIQGIFHIAGTLDDTTLLRLTPERFNYVLDPKVKGTWLLHQLTLNDPLEFFVCYTSAVSLIGSAGQANAAAANAFEDAFIYYRQTHHLPGTVINWGPWSEIGAAVDRNVLERLAAKGYGAMKPDLALNALEKILLNQIIRAGVIKIDWQQFPYIHQSFYKNFLPQGKTQAAPSSEFLKQWQNLTLKERPNWLTNHIIMRVSTVLGRSNDETFSPQQGFFDLGMDSLTSTELRNLLQTDFNCSLPSTITFRFPNVEALANYLQQEVLDNCQPVLTPQIKAEISQKQPEKSSVEKSQLDDDPIVIVGMACRFPGGAKNLQSFWELLEQGKDAITEIPQDRWDQETWYDPNPDVPGKIYAPYGAFLEQIEEFDGEFFGIIPRESVAMDPQQRLLLETTWQALESAGQNPQKLRNSQTGVFIGCMTQDYAQLSYSPQAINAYTGSGTSVSMAAGRLSYVLGLQGPSMTIDTACSSSLVAIHLAYNALLNGECDLALAGGVNIILTPIISLIESRAHMLAPDGHCKTFDESANGMVRGEGCGIVVLKRLSQAVKNGDQILAKIYGTAVNHDGPSSGLTVPNGQAQEKLLHQALKRANLKPEQIDYIEAHGTGTALGDPIELESMSAVFGQRSPNRPLIIGSVKTNLGHLEGAAGIAGLIKTVLALQHHKIPPHLHFKNPNPRFDWSSHIFEVPVQGKPWNISERPRIAGVSSFGFSGTNAHIIVGEIDADLPQASENNFYLLPLSARSEQSLQELARSYQDILTESINLADVCFTTSTGRGIFPQRICILADSITTAQRALIDYQDGEDSDSLIRPILSETPPKISFLFSGQGSQYSGMGETLYNREVVFKETLDLCDQILEPLLEKSLLDLIFQEQNSQLLEETQITQPVIFSLEYALAKLWQSWGIQPSALLGHSIGEYVAACWAGVFSLEDALKLVTQRGKLMGKLPHNGSMSAIYADYETVANALTSYENQVNIASANGSITVISGFKEIVEQLEKDFIDQGYKTKRLAVSHAFHSPLMQPILDDFSQVLKTISFHEPNLTIISNLTGKAVGSEITTPDYWVAHLRNTVQFSQGFKSLIDQGYRCFLEVGSKPVLLSMARLISANQDLLWLPSIVPGQDEQAQIYRSLATLFVNGYSVEWTKVFKQGKRISLPTYPFQRERYWLSNSEFSLGQIKTQLHPFIRDFKKLATGDMIFEGEVSSLNPSYLEEHKVFENIVFPATGFIEAILAASQKIFNGHFVTLENVYIHQGLILSPTPSIIQIIFKPKKSSQLIYTFEIFSSDSAQEQWVLHVTGEVKPKDIQSLAASELTQTKLERENPKESIFIREFYELYQQMGIRYGEQFQAIQELYSFKKGSQAKISINPSLADRRYYFHPVLLDACLQSIGAAFPEIHGQELHLPYGFSSLEIFLNPTSQVWTKVQVISDTNGEMRVNVNIYNEQEQLCARFTDLTARRINPAILQSLWQEKSNNCFYKVEWKKLSSMPTVAVDPQNSWLVLVRPETDLNSLINLYKKAGEKVITVEMGQNYQCYSQDFFVINPAQKSDFQRLYQEAYPSGEFPTGVVFCWESSEAEDVLDTVDQSSHAVLNLVQTLTNNWEKLPHLWLITRGANKMINDTALSPQQSHLWGLGAVINQEYPKMGCVCLDLPIHKEANEAELLFNELKCFPHEFRLALRQGNRYAARLVSASLPISEKRQFINQSGAYLITGGGGKLGGLVAQWLSEMGASHLVLCSRHVKSSTELIAPLVEKGTKVTLIEADITSPTDMKNLFSRFGADLPVLRGIIHAAAVLEDGLISNQSWQKYQKVISPKVAGTLLLDRYTRSLSLDFFVSFSSAAVILGSPGQSNYAAANAFMDALMQQRQSLGLPGISINWGAWETGNQIDQQRFANWGLQMMPSEQAFQYLSQVILGDITQGIVLDIDWSIFNQTFNISQPFFSEVLTLNNQKQTSPAKLLEQLKSVSIDERITALVEGLEKILREVTGLNENKVIPQPTSFLDLGLNSLMVIEFKNRLERDLGCKLPSSIIFDYPNLLSLSIYLREEILANHLDFEIKINPIPDNHNPYDSLSEDELARLLNQKLTELDQYGG</sequence>
<dbReference type="SMART" id="SM00823">
    <property type="entry name" value="PKS_PP"/>
    <property type="match status" value="2"/>
</dbReference>
<gene>
    <name evidence="9" type="primary">mcyD</name>
    <name evidence="9" type="ORF">IPF_373</name>
</gene>
<dbReference type="InterPro" id="IPR016036">
    <property type="entry name" value="Malonyl_transacylase_ACP-bd"/>
</dbReference>
<dbReference type="Pfam" id="PF08242">
    <property type="entry name" value="Methyltransf_12"/>
    <property type="match status" value="1"/>
</dbReference>
<dbReference type="InterPro" id="IPR014031">
    <property type="entry name" value="Ketoacyl_synth_C"/>
</dbReference>
<dbReference type="GO" id="GO:0004312">
    <property type="term" value="F:fatty acid synthase activity"/>
    <property type="evidence" value="ECO:0007669"/>
    <property type="project" value="TreeGrafter"/>
</dbReference>
<dbReference type="Gene3D" id="3.10.129.10">
    <property type="entry name" value="Hotdog Thioesterase"/>
    <property type="match status" value="1"/>
</dbReference>
<dbReference type="Pfam" id="PF02801">
    <property type="entry name" value="Ketoacyl-synt_C"/>
    <property type="match status" value="2"/>
</dbReference>
<dbReference type="SUPFAM" id="SSF51735">
    <property type="entry name" value="NAD(P)-binding Rossmann-fold domains"/>
    <property type="match status" value="4"/>
</dbReference>
<dbReference type="GO" id="GO:0004315">
    <property type="term" value="F:3-oxoacyl-[acyl-carrier-protein] synthase activity"/>
    <property type="evidence" value="ECO:0007669"/>
    <property type="project" value="InterPro"/>
</dbReference>
<dbReference type="CDD" id="cd02440">
    <property type="entry name" value="AdoMet_MTases"/>
    <property type="match status" value="1"/>
</dbReference>
<dbReference type="InterPro" id="IPR049490">
    <property type="entry name" value="C883_1060-like_KR_N"/>
</dbReference>
<dbReference type="Gene3D" id="3.10.129.110">
    <property type="entry name" value="Polyketide synthase dehydratase"/>
    <property type="match status" value="1"/>
</dbReference>
<keyword evidence="2" id="KW-0597">Phosphoprotein</keyword>
<dbReference type="SUPFAM" id="SSF52151">
    <property type="entry name" value="FabD/lysophospholipase-like"/>
    <property type="match status" value="2"/>
</dbReference>
<dbReference type="PROSITE" id="PS00012">
    <property type="entry name" value="PHOSPHOPANTETHEINE"/>
    <property type="match status" value="1"/>
</dbReference>
<dbReference type="PROSITE" id="PS00606">
    <property type="entry name" value="KS3_1"/>
    <property type="match status" value="2"/>
</dbReference>
<dbReference type="Gene3D" id="3.30.70.3290">
    <property type="match status" value="3"/>
</dbReference>
<dbReference type="SMART" id="SM00825">
    <property type="entry name" value="PKS_KS"/>
    <property type="match status" value="2"/>
</dbReference>
<dbReference type="Gene3D" id="3.40.50.150">
    <property type="entry name" value="Vaccinia Virus protein VP39"/>
    <property type="match status" value="1"/>
</dbReference>
<proteinExistence type="predicted"/>
<feature type="active site" description="Proton donor; for dehydratase activity" evidence="5">
    <location>
        <position position="1053"/>
    </location>
</feature>
<feature type="active site" description="Proton donor; for dehydratase activity" evidence="5">
    <location>
        <position position="3203"/>
    </location>
</feature>
<feature type="domain" description="Carrier" evidence="6">
    <location>
        <begin position="2015"/>
        <end position="2090"/>
    </location>
</feature>
<feature type="region of interest" description="C-terminal hotdog fold" evidence="5">
    <location>
        <begin position="3144"/>
        <end position="3285"/>
    </location>
</feature>
<feature type="domain" description="Ketosynthase family 3 (KS3)" evidence="7">
    <location>
        <begin position="39"/>
        <end position="467"/>
    </location>
</feature>
<dbReference type="InterPro" id="IPR036291">
    <property type="entry name" value="NAD(P)-bd_dom_sf"/>
</dbReference>